<dbReference type="STRING" id="77020.A0A0M8MP32"/>
<reference evidence="15 16" key="1">
    <citation type="submission" date="2015-07" db="EMBL/GenBank/DDBJ databases">
        <title>Draft Genome Sequence of Malassezia furfur CBS1878 and Malassezia pachydermatis CBS1879.</title>
        <authorList>
            <person name="Triana S."/>
            <person name="Ohm R."/>
            <person name="Gonzalez A."/>
            <person name="DeCock H."/>
            <person name="Restrepo S."/>
            <person name="Celis A."/>
        </authorList>
    </citation>
    <scope>NUCLEOTIDE SEQUENCE [LARGE SCALE GENOMIC DNA]</scope>
    <source>
        <strain evidence="15 16">CBS 1879</strain>
    </source>
</reference>
<keyword evidence="8" id="KW-0460">Magnesium</keyword>
<evidence type="ECO:0000256" key="4">
    <source>
        <dbReference type="ARBA" id="ARBA00006335"/>
    </source>
</evidence>
<dbReference type="InterPro" id="IPR036691">
    <property type="entry name" value="Endo/exonu/phosph_ase_sf"/>
</dbReference>
<dbReference type="Proteomes" id="UP000037751">
    <property type="component" value="Unassembled WGS sequence"/>
</dbReference>
<protein>
    <recommendedName>
        <fullName evidence="14">Endonuclease/exonuclease/phosphatase domain-containing protein</fullName>
    </recommendedName>
</protein>
<dbReference type="SUPFAM" id="SSF56219">
    <property type="entry name" value="DNase I-like"/>
    <property type="match status" value="1"/>
</dbReference>
<dbReference type="InterPro" id="IPR005135">
    <property type="entry name" value="Endo/exonuclease/phosphatase"/>
</dbReference>
<evidence type="ECO:0000256" key="5">
    <source>
        <dbReference type="ARBA" id="ARBA00022692"/>
    </source>
</evidence>
<evidence type="ECO:0000313" key="15">
    <source>
        <dbReference type="EMBL" id="KOS16386.1"/>
    </source>
</evidence>
<name>A0A0M8MP32_9BASI</name>
<dbReference type="VEuPathDB" id="FungiDB:Malapachy_3287"/>
<dbReference type="PANTHER" id="PTHR16320">
    <property type="entry name" value="SPHINGOMYELINASE FAMILY MEMBER"/>
    <property type="match status" value="1"/>
</dbReference>
<evidence type="ECO:0000256" key="8">
    <source>
        <dbReference type="ARBA" id="ARBA00022842"/>
    </source>
</evidence>
<keyword evidence="7" id="KW-0378">Hydrolase</keyword>
<sequence length="379" mass="42250">MAALDTDRKQTLRVLTLNCWGLKFFSKLRRERLTAIANRLAESEYDLIGLQEIWVESEDWTYMRTVCKEVYPYGQFFFTAAFGSGLAILSRHPIVSMDTYQYRLTGTPVYVSQGDWIAGKGCGCVTISHPSLGLVDVWNTHFTALGGQVGPESLRAHRTYESYELAQRCNASDLNSLPSSLCMSVLQHIAELRDSFADVHGTAEEVGISCDSPQNTWTKGKKLDEQALKHNGKRLDYILYRNPAAAALHLQCVQHELAFTELMDDLQVSYSDHFGVVATFHMVPGVSATRPQATEEERRVFGVCLGVLTVLVAANACASAWLRYGRSVAPSIVTSLLMVACTWFGTTALYSGVIWGEWHKRALRSAMAQVQILYDVNNK</sequence>
<evidence type="ECO:0000256" key="7">
    <source>
        <dbReference type="ARBA" id="ARBA00022801"/>
    </source>
</evidence>
<gene>
    <name evidence="15" type="ORF">Malapachy_3287</name>
</gene>
<keyword evidence="9" id="KW-0746">Sphingolipid metabolism</keyword>
<dbReference type="GeneID" id="28729637"/>
<accession>A0A0M8MP32</accession>
<evidence type="ECO:0000256" key="3">
    <source>
        <dbReference type="ARBA" id="ARBA00004991"/>
    </source>
</evidence>
<evidence type="ECO:0000256" key="12">
    <source>
        <dbReference type="ARBA" id="ARBA00023136"/>
    </source>
</evidence>
<dbReference type="RefSeq" id="XP_017994018.1">
    <property type="nucleotide sequence ID" value="XM_018137761.1"/>
</dbReference>
<evidence type="ECO:0000256" key="13">
    <source>
        <dbReference type="SAM" id="Phobius"/>
    </source>
</evidence>
<dbReference type="PANTHER" id="PTHR16320:SF24">
    <property type="entry name" value="PHOSPHODIESTERASE, PUTATIVE-RELATED"/>
    <property type="match status" value="1"/>
</dbReference>
<feature type="transmembrane region" description="Helical" evidence="13">
    <location>
        <begin position="328"/>
        <end position="355"/>
    </location>
</feature>
<keyword evidence="16" id="KW-1185">Reference proteome</keyword>
<dbReference type="GO" id="GO:0006665">
    <property type="term" value="P:sphingolipid metabolic process"/>
    <property type="evidence" value="ECO:0007669"/>
    <property type="project" value="UniProtKB-KW"/>
</dbReference>
<evidence type="ECO:0000256" key="10">
    <source>
        <dbReference type="ARBA" id="ARBA00022989"/>
    </source>
</evidence>
<keyword evidence="5 13" id="KW-0812">Transmembrane</keyword>
<keyword evidence="11" id="KW-0443">Lipid metabolism</keyword>
<keyword evidence="10 13" id="KW-1133">Transmembrane helix</keyword>
<feature type="transmembrane region" description="Helical" evidence="13">
    <location>
        <begin position="300"/>
        <end position="322"/>
    </location>
</feature>
<dbReference type="EMBL" id="LGAV01000001">
    <property type="protein sequence ID" value="KOS16386.1"/>
    <property type="molecule type" value="Genomic_DNA"/>
</dbReference>
<keyword evidence="12 13" id="KW-0472">Membrane</keyword>
<keyword evidence="6" id="KW-0479">Metal-binding</keyword>
<proteinExistence type="inferred from homology"/>
<evidence type="ECO:0000256" key="1">
    <source>
        <dbReference type="ARBA" id="ARBA00004141"/>
    </source>
</evidence>
<evidence type="ECO:0000259" key="14">
    <source>
        <dbReference type="Pfam" id="PF03372"/>
    </source>
</evidence>
<organism evidence="15 16">
    <name type="scientific">Malassezia pachydermatis</name>
    <dbReference type="NCBI Taxonomy" id="77020"/>
    <lineage>
        <taxon>Eukaryota</taxon>
        <taxon>Fungi</taxon>
        <taxon>Dikarya</taxon>
        <taxon>Basidiomycota</taxon>
        <taxon>Ustilaginomycotina</taxon>
        <taxon>Malasseziomycetes</taxon>
        <taxon>Malasseziales</taxon>
        <taxon>Malasseziaceae</taxon>
        <taxon>Malassezia</taxon>
    </lineage>
</organism>
<dbReference type="GO" id="GO:0004767">
    <property type="term" value="F:sphingomyelin phosphodiesterase activity"/>
    <property type="evidence" value="ECO:0007669"/>
    <property type="project" value="InterPro"/>
</dbReference>
<evidence type="ECO:0000256" key="9">
    <source>
        <dbReference type="ARBA" id="ARBA00022919"/>
    </source>
</evidence>
<evidence type="ECO:0000256" key="2">
    <source>
        <dbReference type="ARBA" id="ARBA00004760"/>
    </source>
</evidence>
<dbReference type="AlphaFoldDB" id="A0A0M8MP32"/>
<comment type="subcellular location">
    <subcellularLocation>
        <location evidence="1">Membrane</location>
        <topology evidence="1">Multi-pass membrane protein</topology>
    </subcellularLocation>
</comment>
<comment type="caution">
    <text evidence="15">The sequence shown here is derived from an EMBL/GenBank/DDBJ whole genome shotgun (WGS) entry which is preliminary data.</text>
</comment>
<dbReference type="Pfam" id="PF03372">
    <property type="entry name" value="Exo_endo_phos"/>
    <property type="match status" value="1"/>
</dbReference>
<evidence type="ECO:0000256" key="11">
    <source>
        <dbReference type="ARBA" id="ARBA00023098"/>
    </source>
</evidence>
<dbReference type="OrthoDB" id="387657at2759"/>
<dbReference type="Gene3D" id="3.60.10.10">
    <property type="entry name" value="Endonuclease/exonuclease/phosphatase"/>
    <property type="match status" value="1"/>
</dbReference>
<feature type="domain" description="Endonuclease/exonuclease/phosphatase" evidence="14">
    <location>
        <begin position="15"/>
        <end position="113"/>
    </location>
</feature>
<dbReference type="GO" id="GO:0046872">
    <property type="term" value="F:metal ion binding"/>
    <property type="evidence" value="ECO:0007669"/>
    <property type="project" value="UniProtKB-KW"/>
</dbReference>
<comment type="similarity">
    <text evidence="4">Belongs to the neutral sphingomyelinase family.</text>
</comment>
<evidence type="ECO:0000313" key="16">
    <source>
        <dbReference type="Proteomes" id="UP000037751"/>
    </source>
</evidence>
<comment type="pathway">
    <text evidence="3">Sphingolipid metabolism.</text>
</comment>
<dbReference type="GO" id="GO:0016020">
    <property type="term" value="C:membrane"/>
    <property type="evidence" value="ECO:0007669"/>
    <property type="project" value="UniProtKB-SubCell"/>
</dbReference>
<dbReference type="InterPro" id="IPR038772">
    <property type="entry name" value="Sph/SMPD2-like"/>
</dbReference>
<comment type="pathway">
    <text evidence="2">Lipid metabolism; sphingolipid metabolism.</text>
</comment>
<evidence type="ECO:0000256" key="6">
    <source>
        <dbReference type="ARBA" id="ARBA00022723"/>
    </source>
</evidence>